<feature type="short sequence motif" description="Nudix box" evidence="4">
    <location>
        <begin position="48"/>
        <end position="69"/>
    </location>
</feature>
<proteinExistence type="inferred from homology"/>
<dbReference type="EMBL" id="VCMV01000025">
    <property type="protein sequence ID" value="KAB0265959.1"/>
    <property type="molecule type" value="Genomic_DNA"/>
</dbReference>
<dbReference type="AlphaFoldDB" id="A0A5N3P889"/>
<dbReference type="InterPro" id="IPR020084">
    <property type="entry name" value="NUDIX_hydrolase_CS"/>
</dbReference>
<evidence type="ECO:0000256" key="1">
    <source>
        <dbReference type="ARBA" id="ARBA00001936"/>
    </source>
</evidence>
<comment type="function">
    <text evidence="4">Accelerates the degradation of transcripts by removing pyrophosphate from the 5'-end of triphosphorylated RNA, leading to a more labile monophosphorylated state that can stimulate subsequent ribonuclease cleavage.</text>
</comment>
<dbReference type="Pfam" id="PF00293">
    <property type="entry name" value="NUDIX"/>
    <property type="match status" value="1"/>
</dbReference>
<dbReference type="InterPro" id="IPR000086">
    <property type="entry name" value="NUDIX_hydrolase_dom"/>
</dbReference>
<accession>A0A5N3P889</accession>
<dbReference type="HAMAP" id="MF_00298">
    <property type="entry name" value="Nudix_RppH"/>
    <property type="match status" value="1"/>
</dbReference>
<dbReference type="PROSITE" id="PS00893">
    <property type="entry name" value="NUDIX_BOX"/>
    <property type="match status" value="1"/>
</dbReference>
<dbReference type="Proteomes" id="UP000325684">
    <property type="component" value="Unassembled WGS sequence"/>
</dbReference>
<evidence type="ECO:0000259" key="5">
    <source>
        <dbReference type="PROSITE" id="PS51462"/>
    </source>
</evidence>
<dbReference type="InterPro" id="IPR020476">
    <property type="entry name" value="Nudix_hydrolase"/>
</dbReference>
<reference evidence="6 7" key="1">
    <citation type="journal article" date="2019" name="Microorganisms">
        <title>Genome Insights into the Novel Species Microvirga brassicacearum, a Rapeseed Endophyte with Biotechnological Potential.</title>
        <authorList>
            <person name="Jimenez-Gomez A."/>
            <person name="Saati-Santamaria Z."/>
            <person name="Igual J.M."/>
            <person name="Rivas R."/>
            <person name="Mateos P.F."/>
            <person name="Garcia-Fraile P."/>
        </authorList>
    </citation>
    <scope>NUCLEOTIDE SEQUENCE [LARGE SCALE GENOMIC DNA]</scope>
    <source>
        <strain evidence="6 7">CDVBN77</strain>
    </source>
</reference>
<sequence>MSVSALPYRHNVGIALFNAEGRVLIARRIGDDGPEIISPGHAWQMPQGGIDPDEDPEAAARRELWEETNVTTARVMGCTNAWMHYDFPAYTGPPHRLSTFKGQQQIWYALRFLGEDSEIDVTRTHNGAEPEFDAWRWEPLDAVIDLVVPFKRDIYRSVAAAFQRFAQADA</sequence>
<dbReference type="GO" id="GO:0006753">
    <property type="term" value="P:nucleoside phosphate metabolic process"/>
    <property type="evidence" value="ECO:0007669"/>
    <property type="project" value="TreeGrafter"/>
</dbReference>
<evidence type="ECO:0000256" key="4">
    <source>
        <dbReference type="HAMAP-Rule" id="MF_00298"/>
    </source>
</evidence>
<dbReference type="NCBIfam" id="NF001938">
    <property type="entry name" value="PRK00714.1-5"/>
    <property type="match status" value="1"/>
</dbReference>
<organism evidence="6 7">
    <name type="scientific">Microvirga brassicacearum</name>
    <dbReference type="NCBI Taxonomy" id="2580413"/>
    <lineage>
        <taxon>Bacteria</taxon>
        <taxon>Pseudomonadati</taxon>
        <taxon>Pseudomonadota</taxon>
        <taxon>Alphaproteobacteria</taxon>
        <taxon>Hyphomicrobiales</taxon>
        <taxon>Methylobacteriaceae</taxon>
        <taxon>Microvirga</taxon>
    </lineage>
</organism>
<dbReference type="GO" id="GO:0034432">
    <property type="term" value="F:bis(5'-adenosyl)-pentaphosphatase activity"/>
    <property type="evidence" value="ECO:0007669"/>
    <property type="project" value="TreeGrafter"/>
</dbReference>
<dbReference type="GO" id="GO:0008893">
    <property type="term" value="F:guanosine-3',5'-bis(diphosphate) 3'-diphosphatase activity"/>
    <property type="evidence" value="ECO:0007669"/>
    <property type="project" value="TreeGrafter"/>
</dbReference>
<comment type="cofactor">
    <cofactor evidence="2">
        <name>Mg(2+)</name>
        <dbReference type="ChEBI" id="CHEBI:18420"/>
    </cofactor>
</comment>
<gene>
    <name evidence="4" type="primary">rppH</name>
    <name evidence="4" type="synonym">nudH</name>
    <name evidence="6" type="ORF">FEZ63_16140</name>
</gene>
<comment type="cofactor">
    <cofactor evidence="1">
        <name>Mn(2+)</name>
        <dbReference type="ChEBI" id="CHEBI:29035"/>
    </cofactor>
</comment>
<dbReference type="PRINTS" id="PR00502">
    <property type="entry name" value="NUDIXFAMILY"/>
</dbReference>
<dbReference type="OrthoDB" id="9816040at2"/>
<comment type="caution">
    <text evidence="6">The sequence shown here is derived from an EMBL/GenBank/DDBJ whole genome shotgun (WGS) entry which is preliminary data.</text>
</comment>
<dbReference type="PROSITE" id="PS51462">
    <property type="entry name" value="NUDIX"/>
    <property type="match status" value="1"/>
</dbReference>
<feature type="domain" description="Nudix hydrolase" evidence="5">
    <location>
        <begin position="7"/>
        <end position="160"/>
    </location>
</feature>
<keyword evidence="7" id="KW-1185">Reference proteome</keyword>
<dbReference type="PANTHER" id="PTHR11839">
    <property type="entry name" value="UDP/ADP-SUGAR PYROPHOSPHATASE"/>
    <property type="match status" value="1"/>
</dbReference>
<comment type="cofactor">
    <cofactor evidence="4">
        <name>a divalent metal cation</name>
        <dbReference type="ChEBI" id="CHEBI:60240"/>
    </cofactor>
</comment>
<keyword evidence="3 4" id="KW-0378">Hydrolase</keyword>
<name>A0A5N3P889_9HYPH</name>
<dbReference type="CDD" id="cd03671">
    <property type="entry name" value="NUDIX_Ap4A_hydrolase_plant_like"/>
    <property type="match status" value="1"/>
</dbReference>
<evidence type="ECO:0000256" key="2">
    <source>
        <dbReference type="ARBA" id="ARBA00001946"/>
    </source>
</evidence>
<evidence type="ECO:0000313" key="6">
    <source>
        <dbReference type="EMBL" id="KAB0265959.1"/>
    </source>
</evidence>
<dbReference type="RefSeq" id="WP_150946305.1">
    <property type="nucleotide sequence ID" value="NZ_VCMV01000025.1"/>
</dbReference>
<evidence type="ECO:0000256" key="3">
    <source>
        <dbReference type="ARBA" id="ARBA00022801"/>
    </source>
</evidence>
<dbReference type="Gene3D" id="3.90.79.10">
    <property type="entry name" value="Nucleoside Triphosphate Pyrophosphohydrolase"/>
    <property type="match status" value="1"/>
</dbReference>
<dbReference type="GO" id="GO:0019693">
    <property type="term" value="P:ribose phosphate metabolic process"/>
    <property type="evidence" value="ECO:0007669"/>
    <property type="project" value="TreeGrafter"/>
</dbReference>
<dbReference type="InterPro" id="IPR022927">
    <property type="entry name" value="RppH"/>
</dbReference>
<dbReference type="SUPFAM" id="SSF55811">
    <property type="entry name" value="Nudix"/>
    <property type="match status" value="1"/>
</dbReference>
<dbReference type="EC" id="3.6.1.-" evidence="4"/>
<protein>
    <recommendedName>
        <fullName evidence="4">RNA pyrophosphohydrolase</fullName>
        <ecNumber evidence="4">3.6.1.-</ecNumber>
    </recommendedName>
    <alternativeName>
        <fullName evidence="4">(Di)nucleoside polyphosphate hydrolase</fullName>
    </alternativeName>
</protein>
<dbReference type="InterPro" id="IPR015797">
    <property type="entry name" value="NUDIX_hydrolase-like_dom_sf"/>
</dbReference>
<comment type="similarity">
    <text evidence="4">Belongs to the Nudix hydrolase family. RppH subfamily.</text>
</comment>
<evidence type="ECO:0000313" key="7">
    <source>
        <dbReference type="Proteomes" id="UP000325684"/>
    </source>
</evidence>
<dbReference type="PANTHER" id="PTHR11839:SF22">
    <property type="entry name" value="NUDIX HYDROLASE 26, CHLOROPLASTIC"/>
    <property type="match status" value="1"/>
</dbReference>